<dbReference type="Proteomes" id="UP000664218">
    <property type="component" value="Unassembled WGS sequence"/>
</dbReference>
<dbReference type="EMBL" id="JAFNJU010000013">
    <property type="protein sequence ID" value="MBO1266162.1"/>
    <property type="molecule type" value="Genomic_DNA"/>
</dbReference>
<feature type="transmembrane region" description="Helical" evidence="1">
    <location>
        <begin position="97"/>
        <end position="127"/>
    </location>
</feature>
<keyword evidence="1" id="KW-0472">Membrane</keyword>
<protein>
    <submittedName>
        <fullName evidence="2">Uncharacterized protein</fullName>
    </submittedName>
</protein>
<gene>
    <name evidence="2" type="ORF">J3A84_14085</name>
</gene>
<reference evidence="2" key="1">
    <citation type="submission" date="2021-03" db="EMBL/GenBank/DDBJ databases">
        <title>Proteiniclasticum marinus sp. nov., isolated from tidal flat sediment.</title>
        <authorList>
            <person name="Namirimu T."/>
            <person name="Yang J.-A."/>
            <person name="Yang S.-H."/>
            <person name="Kim Y.-J."/>
            <person name="Kwon K.K."/>
        </authorList>
    </citation>
    <scope>NUCLEOTIDE SEQUENCE</scope>
    <source>
        <strain evidence="2">SCR006</strain>
    </source>
</reference>
<dbReference type="RefSeq" id="WP_207600688.1">
    <property type="nucleotide sequence ID" value="NZ_JAFNJU010000013.1"/>
</dbReference>
<keyword evidence="1" id="KW-1133">Transmembrane helix</keyword>
<evidence type="ECO:0000256" key="1">
    <source>
        <dbReference type="SAM" id="Phobius"/>
    </source>
</evidence>
<feature type="transmembrane region" description="Helical" evidence="1">
    <location>
        <begin position="40"/>
        <end position="62"/>
    </location>
</feature>
<feature type="transmembrane region" description="Helical" evidence="1">
    <location>
        <begin position="166"/>
        <end position="187"/>
    </location>
</feature>
<keyword evidence="3" id="KW-1185">Reference proteome</keyword>
<accession>A0A939H8A6</accession>
<dbReference type="AlphaFoldDB" id="A0A939H8A6"/>
<sequence>MGRLEMEERASRFKVHYSIMTVLVFAGILVKPVQEKMLSILPFMMFYLFSEILLSVTLRQSAYGTTSKKNNRRIYVFLILAMVLSLIISVEGIRIQLLYGASIIFGLLQKALFFLLYPLLYVGLWIFTASGRRLMEVFSDSYVEQEIPGASPGIGEEIKMAQNSDLWGFVLGAGLLVVIMVIGYFVNKKRRMDNYSRRPLNEKREYLISKETLFNRKKETDFLQDITNRSGTTTENTFEN</sequence>
<feature type="transmembrane region" description="Helical" evidence="1">
    <location>
        <begin position="74"/>
        <end position="90"/>
    </location>
</feature>
<feature type="transmembrane region" description="Helical" evidence="1">
    <location>
        <begin position="15"/>
        <end position="33"/>
    </location>
</feature>
<name>A0A939H8A6_9CLOT</name>
<evidence type="ECO:0000313" key="2">
    <source>
        <dbReference type="EMBL" id="MBO1266162.1"/>
    </source>
</evidence>
<comment type="caution">
    <text evidence="2">The sequence shown here is derived from an EMBL/GenBank/DDBJ whole genome shotgun (WGS) entry which is preliminary data.</text>
</comment>
<keyword evidence="1" id="KW-0812">Transmembrane</keyword>
<evidence type="ECO:0000313" key="3">
    <source>
        <dbReference type="Proteomes" id="UP000664218"/>
    </source>
</evidence>
<organism evidence="2 3">
    <name type="scientific">Proteiniclasticum aestuarii</name>
    <dbReference type="NCBI Taxonomy" id="2817862"/>
    <lineage>
        <taxon>Bacteria</taxon>
        <taxon>Bacillati</taxon>
        <taxon>Bacillota</taxon>
        <taxon>Clostridia</taxon>
        <taxon>Eubacteriales</taxon>
        <taxon>Clostridiaceae</taxon>
        <taxon>Proteiniclasticum</taxon>
    </lineage>
</organism>
<proteinExistence type="predicted"/>